<feature type="domain" description="DUF1023" evidence="1">
    <location>
        <begin position="219"/>
        <end position="332"/>
    </location>
</feature>
<proteinExistence type="predicted"/>
<sequence length="386" mass="40638">MSAAASLRAESHRLDSIATELDRFIDDSHHDWVSLALWGQAADAARTSLRRTTDSLLEPAQQMRAAAGILALYAPLQEQLERLRVDLTAWAGRADATSVGRQASRLLSQLDALADALDWACARQLTALCTPALAEAPSRLEDFSDLPLPQLHQVQLAMAGDNVRELATANPDMSILETSPGRLVVLVDPEGIGTQAAQVTTFVGGVGSSEPASWPSSLERARSLAKATGGPAVAWIGYSAPPSLPYAAHEEPARRGAAELTRFQRSLGQRFPRAQRIVVGYSYGSVVVGKAAREAPVGEDVVLVGSPGASAAHAHELHGRVWSATNAQDPIAIATGPLGGIHGPNPAAPEFGAMPLPGASGRPGDHGSYWKDPAFLRGLGEVARLH</sequence>
<dbReference type="Gene3D" id="3.40.50.1820">
    <property type="entry name" value="alpha/beta hydrolase"/>
    <property type="match status" value="1"/>
</dbReference>
<dbReference type="Proteomes" id="UP000249451">
    <property type="component" value="Unassembled WGS sequence"/>
</dbReference>
<accession>A0A2W5AU65</accession>
<name>A0A2W5AU65_9CORY</name>
<evidence type="ECO:0000259" key="1">
    <source>
        <dbReference type="Pfam" id="PF06259"/>
    </source>
</evidence>
<dbReference type="EMBL" id="QFNY01000407">
    <property type="protein sequence ID" value="PZO97473.1"/>
    <property type="molecule type" value="Genomic_DNA"/>
</dbReference>
<organism evidence="2 3">
    <name type="scientific">Corynebacterium urealyticum</name>
    <dbReference type="NCBI Taxonomy" id="43771"/>
    <lineage>
        <taxon>Bacteria</taxon>
        <taxon>Bacillati</taxon>
        <taxon>Actinomycetota</taxon>
        <taxon>Actinomycetes</taxon>
        <taxon>Mycobacteriales</taxon>
        <taxon>Corynebacteriaceae</taxon>
        <taxon>Corynebacterium</taxon>
    </lineage>
</organism>
<evidence type="ECO:0000313" key="3">
    <source>
        <dbReference type="Proteomes" id="UP000249451"/>
    </source>
</evidence>
<dbReference type="InterPro" id="IPR029058">
    <property type="entry name" value="AB_hydrolase_fold"/>
</dbReference>
<dbReference type="InterPro" id="IPR010427">
    <property type="entry name" value="DUF1023"/>
</dbReference>
<dbReference type="SUPFAM" id="SSF53474">
    <property type="entry name" value="alpha/beta-Hydrolases"/>
    <property type="match status" value="1"/>
</dbReference>
<comment type="caution">
    <text evidence="2">The sequence shown here is derived from an EMBL/GenBank/DDBJ whole genome shotgun (WGS) entry which is preliminary data.</text>
</comment>
<dbReference type="AlphaFoldDB" id="A0A2W5AU65"/>
<reference evidence="2 3" key="1">
    <citation type="submission" date="2017-11" db="EMBL/GenBank/DDBJ databases">
        <title>Infants hospitalized years apart are colonized by the same room-sourced microbial strains.</title>
        <authorList>
            <person name="Brooks B."/>
            <person name="Olm M.R."/>
            <person name="Firek B.A."/>
            <person name="Baker R."/>
            <person name="Thomas B.C."/>
            <person name="Morowitz M.J."/>
            <person name="Banfield J.F."/>
        </authorList>
    </citation>
    <scope>NUCLEOTIDE SEQUENCE [LARGE SCALE GENOMIC DNA]</scope>
    <source>
        <strain evidence="2">S2_012_000_R3_87</strain>
    </source>
</reference>
<evidence type="ECO:0000313" key="2">
    <source>
        <dbReference type="EMBL" id="PZO97473.1"/>
    </source>
</evidence>
<dbReference type="Pfam" id="PF06259">
    <property type="entry name" value="Abhydrolase_8"/>
    <property type="match status" value="1"/>
</dbReference>
<gene>
    <name evidence="2" type="ORF">DI609_13065</name>
</gene>
<protein>
    <recommendedName>
        <fullName evidence="1">DUF1023 domain-containing protein</fullName>
    </recommendedName>
</protein>